<evidence type="ECO:0000313" key="1">
    <source>
        <dbReference type="EMBL" id="KAK0624142.1"/>
    </source>
</evidence>
<dbReference type="EMBL" id="JAULSU010000003">
    <property type="protein sequence ID" value="KAK0624142.1"/>
    <property type="molecule type" value="Genomic_DNA"/>
</dbReference>
<proteinExistence type="predicted"/>
<dbReference type="Proteomes" id="UP001175000">
    <property type="component" value="Unassembled WGS sequence"/>
</dbReference>
<protein>
    <submittedName>
        <fullName evidence="1">Uncharacterized protein</fullName>
    </submittedName>
</protein>
<evidence type="ECO:0000313" key="2">
    <source>
        <dbReference type="Proteomes" id="UP001175000"/>
    </source>
</evidence>
<comment type="caution">
    <text evidence="1">The sequence shown here is derived from an EMBL/GenBank/DDBJ whole genome shotgun (WGS) entry which is preliminary data.</text>
</comment>
<keyword evidence="2" id="KW-1185">Reference proteome</keyword>
<accession>A0AA40C3X5</accession>
<name>A0AA40C3X5_9PEZI</name>
<reference evidence="1" key="1">
    <citation type="submission" date="2023-06" db="EMBL/GenBank/DDBJ databases">
        <title>Genome-scale phylogeny and comparative genomics of the fungal order Sordariales.</title>
        <authorList>
            <consortium name="Lawrence Berkeley National Laboratory"/>
            <person name="Hensen N."/>
            <person name="Bonometti L."/>
            <person name="Westerberg I."/>
            <person name="Brannstrom I.O."/>
            <person name="Guillou S."/>
            <person name="Cros-Aarteil S."/>
            <person name="Calhoun S."/>
            <person name="Haridas S."/>
            <person name="Kuo A."/>
            <person name="Mondo S."/>
            <person name="Pangilinan J."/>
            <person name="Riley R."/>
            <person name="Labutti K."/>
            <person name="Andreopoulos B."/>
            <person name="Lipzen A."/>
            <person name="Chen C."/>
            <person name="Yanf M."/>
            <person name="Daum C."/>
            <person name="Ng V."/>
            <person name="Clum A."/>
            <person name="Steindorff A."/>
            <person name="Ohm R."/>
            <person name="Martin F."/>
            <person name="Silar P."/>
            <person name="Natvig D."/>
            <person name="Lalanne C."/>
            <person name="Gautier V."/>
            <person name="Ament-Velasquez S.L."/>
            <person name="Kruys A."/>
            <person name="Hutchinson M.I."/>
            <person name="Powell A.J."/>
            <person name="Barry K."/>
            <person name="Miller A.N."/>
            <person name="Grigoriev I.V."/>
            <person name="Debuchy R."/>
            <person name="Gladieux P."/>
            <person name="Thoren M.H."/>
            <person name="Johannesson H."/>
        </authorList>
    </citation>
    <scope>NUCLEOTIDE SEQUENCE</scope>
    <source>
        <strain evidence="1">CBS 606.72</strain>
    </source>
</reference>
<sequence length="213" mass="23653">MQRRVFDPRYAFVPPGSEGDGGGIPRLNFRTLSAFFRVEGTIRRRKNNYDHTCVMYQMRVLDQRGFCAGYIYVPDVENMSPEEAAAFDFHDGGDREFVALSRASTNPDPRAGKDLLHTTPISELSSVYSMGYGSGWMQPASGGEGDSGKEAHIDEIAHFDTRVFDGTTPWALFNVMMIVRREGDEVATRAAIGRIHVAAFMDAGPFETEVALE</sequence>
<dbReference type="AlphaFoldDB" id="A0AA40C3X5"/>
<organism evidence="1 2">
    <name type="scientific">Immersiella caudata</name>
    <dbReference type="NCBI Taxonomy" id="314043"/>
    <lineage>
        <taxon>Eukaryota</taxon>
        <taxon>Fungi</taxon>
        <taxon>Dikarya</taxon>
        <taxon>Ascomycota</taxon>
        <taxon>Pezizomycotina</taxon>
        <taxon>Sordariomycetes</taxon>
        <taxon>Sordariomycetidae</taxon>
        <taxon>Sordariales</taxon>
        <taxon>Lasiosphaeriaceae</taxon>
        <taxon>Immersiella</taxon>
    </lineage>
</organism>
<gene>
    <name evidence="1" type="ORF">B0T14DRAFT_517580</name>
</gene>